<evidence type="ECO:0000256" key="1">
    <source>
        <dbReference type="ARBA" id="ARBA00023015"/>
    </source>
</evidence>
<dbReference type="InterPro" id="IPR036388">
    <property type="entry name" value="WH-like_DNA-bd_sf"/>
</dbReference>
<dbReference type="EMBL" id="JAGSCS010000006">
    <property type="protein sequence ID" value="MBR0576025.1"/>
    <property type="molecule type" value="Genomic_DNA"/>
</dbReference>
<dbReference type="PRINTS" id="PR00035">
    <property type="entry name" value="HTHGNTR"/>
</dbReference>
<dbReference type="PANTHER" id="PTHR43537:SF45">
    <property type="entry name" value="GNTR FAMILY REGULATORY PROTEIN"/>
    <property type="match status" value="1"/>
</dbReference>
<dbReference type="SMART" id="SM00345">
    <property type="entry name" value="HTH_GNTR"/>
    <property type="match status" value="1"/>
</dbReference>
<dbReference type="PANTHER" id="PTHR43537">
    <property type="entry name" value="TRANSCRIPTIONAL REGULATOR, GNTR FAMILY"/>
    <property type="match status" value="1"/>
</dbReference>
<comment type="caution">
    <text evidence="5">The sequence shown here is derived from an EMBL/GenBank/DDBJ whole genome shotgun (WGS) entry which is preliminary data.</text>
</comment>
<keyword evidence="3" id="KW-0804">Transcription</keyword>
<dbReference type="InterPro" id="IPR011711">
    <property type="entry name" value="GntR_C"/>
</dbReference>
<sequence length="232" mass="26460">MQEIQKISVVEQVVSRLEELILSGEVSVGEKLPTENELCQKLSVGRSTVREAFRILQAKGYVEIKPGRGAFAARTEKPAQAEELAWLSKNKPALVDCIEVRSAIEPMAVKLAIAHGTEEEREELEAIHREFIEAVRVMDAQEIARLDEVFHAKIVDMSHNPLLVDIHRVICETVRTFRSKTFVFPQNARNAIDPHERVLMAIRERDEEAGEMYMKRHIQRIQEDLDGQTPDN</sequence>
<dbReference type="InterPro" id="IPR036390">
    <property type="entry name" value="WH_DNA-bd_sf"/>
</dbReference>
<evidence type="ECO:0000256" key="3">
    <source>
        <dbReference type="ARBA" id="ARBA00023163"/>
    </source>
</evidence>
<dbReference type="GO" id="GO:0003700">
    <property type="term" value="F:DNA-binding transcription factor activity"/>
    <property type="evidence" value="ECO:0007669"/>
    <property type="project" value="InterPro"/>
</dbReference>
<dbReference type="Pfam" id="PF07729">
    <property type="entry name" value="FCD"/>
    <property type="match status" value="1"/>
</dbReference>
<reference evidence="5" key="1">
    <citation type="submission" date="2021-04" db="EMBL/GenBank/DDBJ databases">
        <title>Proteiniclasticum sedimins sp. nov., an obligate anaerobic bacterium isolated from anaerobic sludge.</title>
        <authorList>
            <person name="Liu J."/>
        </authorList>
    </citation>
    <scope>NUCLEOTIDE SEQUENCE</scope>
    <source>
        <strain evidence="5">BAD-10</strain>
    </source>
</reference>
<evidence type="ECO:0000313" key="6">
    <source>
        <dbReference type="Proteomes" id="UP000675379"/>
    </source>
</evidence>
<dbReference type="Pfam" id="PF00392">
    <property type="entry name" value="GntR"/>
    <property type="match status" value="1"/>
</dbReference>
<proteinExistence type="predicted"/>
<keyword evidence="2" id="KW-0238">DNA-binding</keyword>
<feature type="domain" description="HTH gntR-type" evidence="4">
    <location>
        <begin position="7"/>
        <end position="75"/>
    </location>
</feature>
<dbReference type="SUPFAM" id="SSF48008">
    <property type="entry name" value="GntR ligand-binding domain-like"/>
    <property type="match status" value="1"/>
</dbReference>
<dbReference type="RefSeq" id="WP_211800765.1">
    <property type="nucleotide sequence ID" value="NZ_JAGSCS010000006.1"/>
</dbReference>
<name>A0A941HQH8_9CLOT</name>
<dbReference type="SMART" id="SM00895">
    <property type="entry name" value="FCD"/>
    <property type="match status" value="1"/>
</dbReference>
<organism evidence="5 6">
    <name type="scientific">Proteiniclasticum sediminis</name>
    <dbReference type="NCBI Taxonomy" id="2804028"/>
    <lineage>
        <taxon>Bacteria</taxon>
        <taxon>Bacillati</taxon>
        <taxon>Bacillota</taxon>
        <taxon>Clostridia</taxon>
        <taxon>Eubacteriales</taxon>
        <taxon>Clostridiaceae</taxon>
        <taxon>Proteiniclasticum</taxon>
    </lineage>
</organism>
<keyword evidence="6" id="KW-1185">Reference proteome</keyword>
<dbReference type="AlphaFoldDB" id="A0A941HQH8"/>
<keyword evidence="1" id="KW-0805">Transcription regulation</keyword>
<dbReference type="InterPro" id="IPR000524">
    <property type="entry name" value="Tscrpt_reg_HTH_GntR"/>
</dbReference>
<dbReference type="Proteomes" id="UP000675379">
    <property type="component" value="Unassembled WGS sequence"/>
</dbReference>
<dbReference type="PROSITE" id="PS50949">
    <property type="entry name" value="HTH_GNTR"/>
    <property type="match status" value="1"/>
</dbReference>
<dbReference type="Gene3D" id="1.20.120.530">
    <property type="entry name" value="GntR ligand-binding domain-like"/>
    <property type="match status" value="1"/>
</dbReference>
<dbReference type="SUPFAM" id="SSF46785">
    <property type="entry name" value="Winged helix' DNA-binding domain"/>
    <property type="match status" value="1"/>
</dbReference>
<dbReference type="CDD" id="cd07377">
    <property type="entry name" value="WHTH_GntR"/>
    <property type="match status" value="1"/>
</dbReference>
<dbReference type="GO" id="GO:0003677">
    <property type="term" value="F:DNA binding"/>
    <property type="evidence" value="ECO:0007669"/>
    <property type="project" value="UniProtKB-KW"/>
</dbReference>
<dbReference type="Gene3D" id="1.10.10.10">
    <property type="entry name" value="Winged helix-like DNA-binding domain superfamily/Winged helix DNA-binding domain"/>
    <property type="match status" value="1"/>
</dbReference>
<evidence type="ECO:0000256" key="2">
    <source>
        <dbReference type="ARBA" id="ARBA00023125"/>
    </source>
</evidence>
<gene>
    <name evidence="5" type="ORF">KCG48_06680</name>
</gene>
<accession>A0A941HQH8</accession>
<evidence type="ECO:0000259" key="4">
    <source>
        <dbReference type="PROSITE" id="PS50949"/>
    </source>
</evidence>
<protein>
    <submittedName>
        <fullName evidence="5">FadR family transcriptional regulator</fullName>
    </submittedName>
</protein>
<evidence type="ECO:0000313" key="5">
    <source>
        <dbReference type="EMBL" id="MBR0576025.1"/>
    </source>
</evidence>
<dbReference type="InterPro" id="IPR008920">
    <property type="entry name" value="TF_FadR/GntR_C"/>
</dbReference>